<reference evidence="1 2" key="1">
    <citation type="submission" date="2020-08" db="EMBL/GenBank/DDBJ databases">
        <title>Sequencing the genomes of 1000 actinobacteria strains.</title>
        <authorList>
            <person name="Klenk H.-P."/>
        </authorList>
    </citation>
    <scope>NUCLEOTIDE SEQUENCE [LARGE SCALE GENOMIC DNA]</scope>
    <source>
        <strain evidence="1 2">DSM 44786</strain>
    </source>
</reference>
<name>A0A7W7WEB7_9ACTN</name>
<organism evidence="1 2">
    <name type="scientific">Kitasatospora gansuensis</name>
    <dbReference type="NCBI Taxonomy" id="258050"/>
    <lineage>
        <taxon>Bacteria</taxon>
        <taxon>Bacillati</taxon>
        <taxon>Actinomycetota</taxon>
        <taxon>Actinomycetes</taxon>
        <taxon>Kitasatosporales</taxon>
        <taxon>Streptomycetaceae</taxon>
        <taxon>Kitasatospora</taxon>
    </lineage>
</organism>
<evidence type="ECO:0000313" key="2">
    <source>
        <dbReference type="Proteomes" id="UP000573327"/>
    </source>
</evidence>
<keyword evidence="2" id="KW-1185">Reference proteome</keyword>
<dbReference type="RefSeq" id="WP_184910645.1">
    <property type="nucleotide sequence ID" value="NZ_JACHJR010000001.1"/>
</dbReference>
<comment type="caution">
    <text evidence="1">The sequence shown here is derived from an EMBL/GenBank/DDBJ whole genome shotgun (WGS) entry which is preliminary data.</text>
</comment>
<dbReference type="AlphaFoldDB" id="A0A7W7WEB7"/>
<gene>
    <name evidence="1" type="ORF">F4556_000127</name>
</gene>
<protein>
    <submittedName>
        <fullName evidence="1">Uncharacterized protein</fullName>
    </submittedName>
</protein>
<proteinExistence type="predicted"/>
<sequence length="96" mass="10089">MSSPAYRGAAALLVDGREIEVEAELLGDVPAIGLPGWTGVVHTLDAGLTSGAVRTGRIRLPGGWEGGFAVIRTVLGMSTVWVRGNDQEASPVHWPR</sequence>
<evidence type="ECO:0000313" key="1">
    <source>
        <dbReference type="EMBL" id="MBB4944592.1"/>
    </source>
</evidence>
<accession>A0A7W7WEB7</accession>
<dbReference type="EMBL" id="JACHJR010000001">
    <property type="protein sequence ID" value="MBB4944592.1"/>
    <property type="molecule type" value="Genomic_DNA"/>
</dbReference>
<dbReference type="Proteomes" id="UP000573327">
    <property type="component" value="Unassembled WGS sequence"/>
</dbReference>